<dbReference type="InterPro" id="IPR036390">
    <property type="entry name" value="WH_DNA-bd_sf"/>
</dbReference>
<dbReference type="PANTHER" id="PTHR43537:SF44">
    <property type="entry name" value="GNTR FAMILY REGULATORY PROTEIN"/>
    <property type="match status" value="1"/>
</dbReference>
<dbReference type="SUPFAM" id="SSF46785">
    <property type="entry name" value="Winged helix' DNA-binding domain"/>
    <property type="match status" value="1"/>
</dbReference>
<reference evidence="5" key="1">
    <citation type="journal article" date="2021" name="PeerJ">
        <title>Extensive microbial diversity within the chicken gut microbiome revealed by metagenomics and culture.</title>
        <authorList>
            <person name="Gilroy R."/>
            <person name="Ravi A."/>
            <person name="Getino M."/>
            <person name="Pursley I."/>
            <person name="Horton D.L."/>
            <person name="Alikhan N.F."/>
            <person name="Baker D."/>
            <person name="Gharbi K."/>
            <person name="Hall N."/>
            <person name="Watson M."/>
            <person name="Adriaenssens E.M."/>
            <person name="Foster-Nyarko E."/>
            <person name="Jarju S."/>
            <person name="Secka A."/>
            <person name="Antonio M."/>
            <person name="Oren A."/>
            <person name="Chaudhuri R.R."/>
            <person name="La Ragione R."/>
            <person name="Hildebrand F."/>
            <person name="Pallen M.J."/>
        </authorList>
    </citation>
    <scope>NUCLEOTIDE SEQUENCE</scope>
    <source>
        <strain evidence="5">ChiGjej1B1-98</strain>
    </source>
</reference>
<dbReference type="Pfam" id="PF00392">
    <property type="entry name" value="GntR"/>
    <property type="match status" value="1"/>
</dbReference>
<dbReference type="SUPFAM" id="SSF48008">
    <property type="entry name" value="GntR ligand-binding domain-like"/>
    <property type="match status" value="1"/>
</dbReference>
<comment type="caution">
    <text evidence="5">The sequence shown here is derived from an EMBL/GenBank/DDBJ whole genome shotgun (WGS) entry which is preliminary data.</text>
</comment>
<keyword evidence="1" id="KW-0805">Transcription regulation</keyword>
<dbReference type="Gene3D" id="1.10.10.10">
    <property type="entry name" value="Winged helix-like DNA-binding domain superfamily/Winged helix DNA-binding domain"/>
    <property type="match status" value="1"/>
</dbReference>
<accession>A0A9D1YUB2</accession>
<keyword evidence="2" id="KW-0238">DNA-binding</keyword>
<dbReference type="InterPro" id="IPR036388">
    <property type="entry name" value="WH-like_DNA-bd_sf"/>
</dbReference>
<dbReference type="PROSITE" id="PS50949">
    <property type="entry name" value="HTH_GNTR"/>
    <property type="match status" value="1"/>
</dbReference>
<dbReference type="GO" id="GO:0003677">
    <property type="term" value="F:DNA binding"/>
    <property type="evidence" value="ECO:0007669"/>
    <property type="project" value="UniProtKB-KW"/>
</dbReference>
<dbReference type="Pfam" id="PF07729">
    <property type="entry name" value="FCD"/>
    <property type="match status" value="1"/>
</dbReference>
<dbReference type="InterPro" id="IPR008920">
    <property type="entry name" value="TF_FadR/GntR_C"/>
</dbReference>
<protein>
    <submittedName>
        <fullName evidence="5">FCD domain-containing protein</fullName>
    </submittedName>
</protein>
<dbReference type="PRINTS" id="PR00035">
    <property type="entry name" value="HTHGNTR"/>
</dbReference>
<reference evidence="5" key="2">
    <citation type="submission" date="2021-04" db="EMBL/GenBank/DDBJ databases">
        <authorList>
            <person name="Gilroy R."/>
        </authorList>
    </citation>
    <scope>NUCLEOTIDE SEQUENCE</scope>
    <source>
        <strain evidence="5">ChiGjej1B1-98</strain>
    </source>
</reference>
<feature type="domain" description="HTH gntR-type" evidence="4">
    <location>
        <begin position="3"/>
        <end position="70"/>
    </location>
</feature>
<dbReference type="InterPro" id="IPR011711">
    <property type="entry name" value="GntR_C"/>
</dbReference>
<evidence type="ECO:0000259" key="4">
    <source>
        <dbReference type="PROSITE" id="PS50949"/>
    </source>
</evidence>
<dbReference type="GO" id="GO:0003700">
    <property type="term" value="F:DNA-binding transcription factor activity"/>
    <property type="evidence" value="ECO:0007669"/>
    <property type="project" value="InterPro"/>
</dbReference>
<dbReference type="EMBL" id="DXDC01000183">
    <property type="protein sequence ID" value="HIY65872.1"/>
    <property type="molecule type" value="Genomic_DNA"/>
</dbReference>
<dbReference type="CDD" id="cd07377">
    <property type="entry name" value="WHTH_GntR"/>
    <property type="match status" value="1"/>
</dbReference>
<dbReference type="Proteomes" id="UP000824005">
    <property type="component" value="Unassembled WGS sequence"/>
</dbReference>
<dbReference type="PANTHER" id="PTHR43537">
    <property type="entry name" value="TRANSCRIPTIONAL REGULATOR, GNTR FAMILY"/>
    <property type="match status" value="1"/>
</dbReference>
<evidence type="ECO:0000256" key="1">
    <source>
        <dbReference type="ARBA" id="ARBA00023015"/>
    </source>
</evidence>
<evidence type="ECO:0000313" key="5">
    <source>
        <dbReference type="EMBL" id="HIY65872.1"/>
    </source>
</evidence>
<proteinExistence type="predicted"/>
<gene>
    <name evidence="5" type="ORF">H9830_06300</name>
</gene>
<evidence type="ECO:0000256" key="3">
    <source>
        <dbReference type="ARBA" id="ARBA00023163"/>
    </source>
</evidence>
<dbReference type="InterPro" id="IPR000524">
    <property type="entry name" value="Tscrpt_reg_HTH_GntR"/>
</dbReference>
<organism evidence="5 6">
    <name type="scientific">Candidatus Agrococcus pullicola</name>
    <dbReference type="NCBI Taxonomy" id="2838429"/>
    <lineage>
        <taxon>Bacteria</taxon>
        <taxon>Bacillati</taxon>
        <taxon>Actinomycetota</taxon>
        <taxon>Actinomycetes</taxon>
        <taxon>Micrococcales</taxon>
        <taxon>Microbacteriaceae</taxon>
        <taxon>Agrococcus</taxon>
    </lineage>
</organism>
<keyword evidence="3" id="KW-0804">Transcription</keyword>
<sequence length="231" mass="24605">MARASHGSVLDHLGIRIAGGELAPGTVLTLAGLTEKYGVSRTVVREAVRVLEAKGMVESRRRVGVTVLASGHWSNLDTQLIRWRLESAAAAQQIMALTELRLAVEPVAAKLTALRASDAERAELVRLAGVLERLGRGGQGDTDEYLEADIAFHDLLLDASRNPLFASVKAPIAQMLTGRHEHGLTPAVPFEPALNNHVRAAKTISLGDVKGAEAAARGYVDAILSEVRTGE</sequence>
<evidence type="ECO:0000313" key="6">
    <source>
        <dbReference type="Proteomes" id="UP000824005"/>
    </source>
</evidence>
<dbReference type="AlphaFoldDB" id="A0A9D1YUB2"/>
<dbReference type="SMART" id="SM00345">
    <property type="entry name" value="HTH_GNTR"/>
    <property type="match status" value="1"/>
</dbReference>
<evidence type="ECO:0000256" key="2">
    <source>
        <dbReference type="ARBA" id="ARBA00023125"/>
    </source>
</evidence>
<dbReference type="SMART" id="SM00895">
    <property type="entry name" value="FCD"/>
    <property type="match status" value="1"/>
</dbReference>
<dbReference type="Gene3D" id="1.20.120.530">
    <property type="entry name" value="GntR ligand-binding domain-like"/>
    <property type="match status" value="1"/>
</dbReference>
<name>A0A9D1YUB2_9MICO</name>